<comment type="caution">
    <text evidence="1">The sequence shown here is derived from an EMBL/GenBank/DDBJ whole genome shotgun (WGS) entry which is preliminary data.</text>
</comment>
<sequence length="654" mass="70999">MSRRSGKSTSRWPPHSSSTTASRASQLKRTLLANSLVWKDVDRCAELGDGVEVGSTGCVNALSWSDDGGTLIAAGDDTRICMWKPDNDVAATPENPYPFKLDDTISTGHTQNIFSAKFLPGASHMTIASCAGDAQILVYDVERLDRLVTSGFRSRLGELNGREGAGVRKLLCHRDRVKRISTEINPYLFTVAGTSPYAFLQDRRMVRPMREEWATGGFAGGEADQGQKVHCVRRFGLDPNAEEEEDAAGEVGGMTEEERARRREATRRRRHMVRHITAVDMSDHNSEDVSSFSGHSIGLFSIHDDPLETSIRSVRPRNSPMPSPSNVGSKRRRGSSGASRLQRGGAERLASRERDVEPEEQVAERSIQEDHEMSSGEEDEPPALSTGMPPAGSTTKEEVQPGPARHVYGSGISAQGLMISDDDSASDHPSNEGVEDARTDGEDGSDDEDMSADEEELEAILADEEDGLYPSEGTETSPFSTAPIVYPRRLYRGARNVETVKDVTFLGAEKNFIGSGSDDGNFFVWSKEGELEGIWEGDSAVVNVIEQHPSLPLCAVSGIDSTVKVGHSRQTPRLGANVSTQLFAPLHKPPPVSFKRIQNAENIIRANTQSDRQRGLGGRMALLSSYARFLASNGGAGLVEVEGDGEGLRDCALQ</sequence>
<proteinExistence type="predicted"/>
<name>A0ACC2WRW2_9TREE</name>
<dbReference type="Proteomes" id="UP001230649">
    <property type="component" value="Unassembled WGS sequence"/>
</dbReference>
<accession>A0ACC2WRW2</accession>
<reference evidence="1" key="1">
    <citation type="submission" date="2023-04" db="EMBL/GenBank/DDBJ databases">
        <title>Draft Genome sequencing of Naganishia species isolated from polar environments using Oxford Nanopore Technology.</title>
        <authorList>
            <person name="Leo P."/>
            <person name="Venkateswaran K."/>
        </authorList>
    </citation>
    <scope>NUCLEOTIDE SEQUENCE</scope>
    <source>
        <strain evidence="1">MNA-CCFEE 5262</strain>
    </source>
</reference>
<protein>
    <submittedName>
        <fullName evidence="1">Uncharacterized protein</fullName>
    </submittedName>
</protein>
<evidence type="ECO:0000313" key="1">
    <source>
        <dbReference type="EMBL" id="KAJ9114518.1"/>
    </source>
</evidence>
<gene>
    <name evidence="1" type="ORF">QFC20_001391</name>
</gene>
<organism evidence="1 2">
    <name type="scientific">Naganishia adeliensis</name>
    <dbReference type="NCBI Taxonomy" id="92952"/>
    <lineage>
        <taxon>Eukaryota</taxon>
        <taxon>Fungi</taxon>
        <taxon>Dikarya</taxon>
        <taxon>Basidiomycota</taxon>
        <taxon>Agaricomycotina</taxon>
        <taxon>Tremellomycetes</taxon>
        <taxon>Filobasidiales</taxon>
        <taxon>Filobasidiaceae</taxon>
        <taxon>Naganishia</taxon>
    </lineage>
</organism>
<dbReference type="EMBL" id="JASBWS010000008">
    <property type="protein sequence ID" value="KAJ9114518.1"/>
    <property type="molecule type" value="Genomic_DNA"/>
</dbReference>
<keyword evidence="2" id="KW-1185">Reference proteome</keyword>
<evidence type="ECO:0000313" key="2">
    <source>
        <dbReference type="Proteomes" id="UP001230649"/>
    </source>
</evidence>